<feature type="chain" id="PRO_5041394422" description="Lipocalin-like domain-containing protein" evidence="1">
    <location>
        <begin position="27"/>
        <end position="138"/>
    </location>
</feature>
<sequence length="138" mass="15583">MKILFKYISLMMMAAIMMFSCNPDDASEIDEETANAVIEALQGTWTASEIRKDQAVISDFENFSITITDKSYSTENGSPVWPQSGTFEVQNTEVEDEFIREDGRLFTANVNNGILTVVIVYQEETGRGEYGTYEFVMN</sequence>
<dbReference type="RefSeq" id="WP_302127407.1">
    <property type="nucleotide sequence ID" value="NZ_CP129968.2"/>
</dbReference>
<reference evidence="2" key="1">
    <citation type="submission" date="2023-08" db="EMBL/GenBank/DDBJ databases">
        <title>Comparative genomics and taxonomic characterization of three novel marine species of genus Marivirga.</title>
        <authorList>
            <person name="Muhammad N."/>
            <person name="Kim S.-G."/>
        </authorList>
    </citation>
    <scope>NUCLEOTIDE SEQUENCE</scope>
    <source>
        <strain evidence="2">BKB1-2</strain>
    </source>
</reference>
<dbReference type="PROSITE" id="PS51257">
    <property type="entry name" value="PROKAR_LIPOPROTEIN"/>
    <property type="match status" value="1"/>
</dbReference>
<dbReference type="KEGG" id="marp:QYS47_06490"/>
<keyword evidence="1" id="KW-0732">Signal</keyword>
<organism evidence="2">
    <name type="scientific">Marivirga arenosa</name>
    <dbReference type="NCBI Taxonomy" id="3059076"/>
    <lineage>
        <taxon>Bacteria</taxon>
        <taxon>Pseudomonadati</taxon>
        <taxon>Bacteroidota</taxon>
        <taxon>Cytophagia</taxon>
        <taxon>Cytophagales</taxon>
        <taxon>Marivirgaceae</taxon>
        <taxon>Marivirga</taxon>
    </lineage>
</organism>
<accession>A0AA49JD45</accession>
<evidence type="ECO:0000313" key="2">
    <source>
        <dbReference type="EMBL" id="WKK81857.1"/>
    </source>
</evidence>
<feature type="signal peptide" evidence="1">
    <location>
        <begin position="1"/>
        <end position="26"/>
    </location>
</feature>
<name>A0AA49JD45_9BACT</name>
<dbReference type="EMBL" id="CP129968">
    <property type="protein sequence ID" value="WKK81857.1"/>
    <property type="molecule type" value="Genomic_DNA"/>
</dbReference>
<gene>
    <name evidence="2" type="ORF">QYS47_06490</name>
</gene>
<dbReference type="AlphaFoldDB" id="A0AA49JD45"/>
<evidence type="ECO:0008006" key="3">
    <source>
        <dbReference type="Google" id="ProtNLM"/>
    </source>
</evidence>
<evidence type="ECO:0000256" key="1">
    <source>
        <dbReference type="SAM" id="SignalP"/>
    </source>
</evidence>
<proteinExistence type="predicted"/>
<dbReference type="Proteomes" id="UP001232019">
    <property type="component" value="Chromosome"/>
</dbReference>
<protein>
    <recommendedName>
        <fullName evidence="3">Lipocalin-like domain-containing protein</fullName>
    </recommendedName>
</protein>